<proteinExistence type="predicted"/>
<dbReference type="EMBL" id="OZ034813">
    <property type="protein sequence ID" value="CAL1357033.1"/>
    <property type="molecule type" value="Genomic_DNA"/>
</dbReference>
<name>A0AAV2CL13_9ROSI</name>
<accession>A0AAV2CL13</accession>
<evidence type="ECO:0000313" key="2">
    <source>
        <dbReference type="Proteomes" id="UP001497516"/>
    </source>
</evidence>
<gene>
    <name evidence="1" type="ORF">LTRI10_LOCUS4693</name>
</gene>
<reference evidence="1 2" key="1">
    <citation type="submission" date="2024-04" db="EMBL/GenBank/DDBJ databases">
        <authorList>
            <person name="Fracassetti M."/>
        </authorList>
    </citation>
    <scope>NUCLEOTIDE SEQUENCE [LARGE SCALE GENOMIC DNA]</scope>
</reference>
<dbReference type="AlphaFoldDB" id="A0AAV2CL13"/>
<evidence type="ECO:0000313" key="1">
    <source>
        <dbReference type="EMBL" id="CAL1357033.1"/>
    </source>
</evidence>
<sequence>MGDQPGTRADIEAITTAFTTVITTLTTQVTNLAAQVNNNQNRRERGRRVEREEHPGGRAVLNPIPILVQMKRSRMGTRIMMMMTDKTAMTIE</sequence>
<keyword evidence="2" id="KW-1185">Reference proteome</keyword>
<protein>
    <submittedName>
        <fullName evidence="1">Uncharacterized protein</fullName>
    </submittedName>
</protein>
<dbReference type="Proteomes" id="UP001497516">
    <property type="component" value="Chromosome 1"/>
</dbReference>
<organism evidence="1 2">
    <name type="scientific">Linum trigynum</name>
    <dbReference type="NCBI Taxonomy" id="586398"/>
    <lineage>
        <taxon>Eukaryota</taxon>
        <taxon>Viridiplantae</taxon>
        <taxon>Streptophyta</taxon>
        <taxon>Embryophyta</taxon>
        <taxon>Tracheophyta</taxon>
        <taxon>Spermatophyta</taxon>
        <taxon>Magnoliopsida</taxon>
        <taxon>eudicotyledons</taxon>
        <taxon>Gunneridae</taxon>
        <taxon>Pentapetalae</taxon>
        <taxon>rosids</taxon>
        <taxon>fabids</taxon>
        <taxon>Malpighiales</taxon>
        <taxon>Linaceae</taxon>
        <taxon>Linum</taxon>
    </lineage>
</organism>